<dbReference type="Gene3D" id="3.40.710.10">
    <property type="entry name" value="DD-peptidase/beta-lactamase superfamily"/>
    <property type="match status" value="1"/>
</dbReference>
<dbReference type="GO" id="GO:0004180">
    <property type="term" value="F:carboxypeptidase activity"/>
    <property type="evidence" value="ECO:0007669"/>
    <property type="project" value="UniProtKB-KW"/>
</dbReference>
<keyword evidence="9" id="KW-0812">Transmembrane</keyword>
<evidence type="ECO:0000256" key="8">
    <source>
        <dbReference type="ARBA" id="ARBA00049902"/>
    </source>
</evidence>
<dbReference type="EMBL" id="LBWK01000001">
    <property type="protein sequence ID" value="KKR06195.1"/>
    <property type="molecule type" value="Genomic_DNA"/>
</dbReference>
<evidence type="ECO:0000256" key="1">
    <source>
        <dbReference type="ARBA" id="ARBA00022645"/>
    </source>
</evidence>
<keyword evidence="4" id="KW-0808">Transferase</keyword>
<evidence type="ECO:0000259" key="10">
    <source>
        <dbReference type="Pfam" id="PF00905"/>
    </source>
</evidence>
<dbReference type="InterPro" id="IPR001264">
    <property type="entry name" value="Glyco_trans_51"/>
</dbReference>
<dbReference type="STRING" id="1619100.UT34_C0001G0235"/>
<dbReference type="Gene3D" id="2.60.40.10">
    <property type="entry name" value="Immunoglobulins"/>
    <property type="match status" value="2"/>
</dbReference>
<keyword evidence="9" id="KW-1133">Transmembrane helix</keyword>
<dbReference type="InterPro" id="IPR036950">
    <property type="entry name" value="PBP_transglycosylase"/>
</dbReference>
<dbReference type="SUPFAM" id="SSF56601">
    <property type="entry name" value="beta-lactamase/transpeptidase-like"/>
    <property type="match status" value="1"/>
</dbReference>
<feature type="domain" description="Penicillin-binding protein transpeptidase" evidence="10">
    <location>
        <begin position="397"/>
        <end position="593"/>
    </location>
</feature>
<dbReference type="Gene3D" id="1.10.3810.10">
    <property type="entry name" value="Biosynthetic peptidoglycan transglycosylase-like"/>
    <property type="match status" value="1"/>
</dbReference>
<dbReference type="InterPro" id="IPR012338">
    <property type="entry name" value="Beta-lactam/transpept-like"/>
</dbReference>
<proteinExistence type="predicted"/>
<evidence type="ECO:0000256" key="4">
    <source>
        <dbReference type="ARBA" id="ARBA00022679"/>
    </source>
</evidence>
<dbReference type="SUPFAM" id="SSF53955">
    <property type="entry name" value="Lysozyme-like"/>
    <property type="match status" value="1"/>
</dbReference>
<dbReference type="PANTHER" id="PTHR32282">
    <property type="entry name" value="BINDING PROTEIN TRANSPEPTIDASE, PUTATIVE-RELATED"/>
    <property type="match status" value="1"/>
</dbReference>
<dbReference type="InterPro" id="IPR013783">
    <property type="entry name" value="Ig-like_fold"/>
</dbReference>
<dbReference type="Proteomes" id="UP000034799">
    <property type="component" value="Unassembled WGS sequence"/>
</dbReference>
<dbReference type="GO" id="GO:0008658">
    <property type="term" value="F:penicillin binding"/>
    <property type="evidence" value="ECO:0007669"/>
    <property type="project" value="InterPro"/>
</dbReference>
<dbReference type="Pfam" id="PF00905">
    <property type="entry name" value="Transpeptidase"/>
    <property type="match status" value="1"/>
</dbReference>
<evidence type="ECO:0000256" key="7">
    <source>
        <dbReference type="ARBA" id="ARBA00044770"/>
    </source>
</evidence>
<reference evidence="12 13" key="1">
    <citation type="journal article" date="2015" name="Nature">
        <title>rRNA introns, odd ribosomes, and small enigmatic genomes across a large radiation of phyla.</title>
        <authorList>
            <person name="Brown C.T."/>
            <person name="Hug L.A."/>
            <person name="Thomas B.C."/>
            <person name="Sharon I."/>
            <person name="Castelle C.J."/>
            <person name="Singh A."/>
            <person name="Wilkins M.J."/>
            <person name="Williams K.H."/>
            <person name="Banfield J.F."/>
        </authorList>
    </citation>
    <scope>NUCLEOTIDE SEQUENCE [LARGE SCALE GENOMIC DNA]</scope>
</reference>
<organism evidence="12 13">
    <name type="scientific">candidate division WS6 bacterium GW2011_GWF2_39_15</name>
    <dbReference type="NCBI Taxonomy" id="1619100"/>
    <lineage>
        <taxon>Bacteria</taxon>
        <taxon>Candidatus Dojkabacteria</taxon>
    </lineage>
</organism>
<evidence type="ECO:0000256" key="9">
    <source>
        <dbReference type="SAM" id="Phobius"/>
    </source>
</evidence>
<dbReference type="GO" id="GO:0006508">
    <property type="term" value="P:proteolysis"/>
    <property type="evidence" value="ECO:0007669"/>
    <property type="project" value="UniProtKB-KW"/>
</dbReference>
<evidence type="ECO:0000256" key="3">
    <source>
        <dbReference type="ARBA" id="ARBA00022676"/>
    </source>
</evidence>
<keyword evidence="2" id="KW-0645">Protease</keyword>
<dbReference type="EC" id="2.4.99.28" evidence="7"/>
<evidence type="ECO:0000256" key="6">
    <source>
        <dbReference type="ARBA" id="ARBA00023268"/>
    </source>
</evidence>
<evidence type="ECO:0000256" key="5">
    <source>
        <dbReference type="ARBA" id="ARBA00022801"/>
    </source>
</evidence>
<evidence type="ECO:0000313" key="12">
    <source>
        <dbReference type="EMBL" id="KKR06195.1"/>
    </source>
</evidence>
<dbReference type="InterPro" id="IPR001460">
    <property type="entry name" value="PCN-bd_Tpept"/>
</dbReference>
<keyword evidence="6" id="KW-0511">Multifunctional enzyme</keyword>
<dbReference type="PATRIC" id="fig|1619100.3.peg.237"/>
<comment type="catalytic activity">
    <reaction evidence="8">
        <text>[GlcNAc-(1-&gt;4)-Mur2Ac(oyl-L-Ala-gamma-D-Glu-L-Lys-D-Ala-D-Ala)](n)-di-trans,octa-cis-undecaprenyl diphosphate + beta-D-GlcNAc-(1-&gt;4)-Mur2Ac(oyl-L-Ala-gamma-D-Glu-L-Lys-D-Ala-D-Ala)-di-trans,octa-cis-undecaprenyl diphosphate = [GlcNAc-(1-&gt;4)-Mur2Ac(oyl-L-Ala-gamma-D-Glu-L-Lys-D-Ala-D-Ala)](n+1)-di-trans,octa-cis-undecaprenyl diphosphate + di-trans,octa-cis-undecaprenyl diphosphate + H(+)</text>
        <dbReference type="Rhea" id="RHEA:23708"/>
        <dbReference type="Rhea" id="RHEA-COMP:9602"/>
        <dbReference type="Rhea" id="RHEA-COMP:9603"/>
        <dbReference type="ChEBI" id="CHEBI:15378"/>
        <dbReference type="ChEBI" id="CHEBI:58405"/>
        <dbReference type="ChEBI" id="CHEBI:60033"/>
        <dbReference type="ChEBI" id="CHEBI:78435"/>
        <dbReference type="EC" id="2.4.99.28"/>
    </reaction>
</comment>
<dbReference type="Pfam" id="PF00912">
    <property type="entry name" value="Transgly"/>
    <property type="match status" value="1"/>
</dbReference>
<dbReference type="AlphaFoldDB" id="A0A0G0Q701"/>
<evidence type="ECO:0000259" key="11">
    <source>
        <dbReference type="Pfam" id="PF00912"/>
    </source>
</evidence>
<protein>
    <recommendedName>
        <fullName evidence="7">peptidoglycan glycosyltransferase</fullName>
        <ecNumber evidence="7">2.4.99.28</ecNumber>
    </recommendedName>
</protein>
<evidence type="ECO:0000313" key="13">
    <source>
        <dbReference type="Proteomes" id="UP000034799"/>
    </source>
</evidence>
<dbReference type="PANTHER" id="PTHR32282:SF15">
    <property type="entry name" value="PENICILLIN-BINDING PROTEIN 1C"/>
    <property type="match status" value="1"/>
</dbReference>
<dbReference type="InterPro" id="IPR023346">
    <property type="entry name" value="Lysozyme-like_dom_sf"/>
</dbReference>
<keyword evidence="3" id="KW-0328">Glycosyltransferase</keyword>
<dbReference type="GO" id="GO:0030288">
    <property type="term" value="C:outer membrane-bounded periplasmic space"/>
    <property type="evidence" value="ECO:0007669"/>
    <property type="project" value="TreeGrafter"/>
</dbReference>
<comment type="caution">
    <text evidence="12">The sequence shown here is derived from an EMBL/GenBank/DDBJ whole genome shotgun (WGS) entry which is preliminary data.</text>
</comment>
<name>A0A0G0Q701_9BACT</name>
<dbReference type="InterPro" id="IPR050396">
    <property type="entry name" value="Glycosyltr_51/Transpeptidase"/>
</dbReference>
<dbReference type="GO" id="GO:0009252">
    <property type="term" value="P:peptidoglycan biosynthetic process"/>
    <property type="evidence" value="ECO:0007669"/>
    <property type="project" value="TreeGrafter"/>
</dbReference>
<feature type="domain" description="Glycosyl transferase family 51" evidence="11">
    <location>
        <begin position="121"/>
        <end position="305"/>
    </location>
</feature>
<accession>A0A0G0Q701</accession>
<sequence>MKYRVGLTDRKPVKPNFQGYNRRVSGSKAYASSVRNLKRYGSRVTPSQRIAANKKGKGSSAFKKKLLKATYIFIGICFFVGLFLIIGAGIYLKQLEASLPDPNKLVDRSSALSTQILDRNGKLLYTIHGDQNREFVKLEEIPEYTKWALLAAEDVDFYQHKGIDIIAILRSAYNTYVLNRVMASGSTISQQLVKTTLLYDILGVEAYDKTISRKIKEILITMQMEQAFSKDDILQMYMNEVPLGGVNYGFQAAANAYFGKDVKDLSLAESALIAGLIQRPGYSSPLFGTNPEEAKLRQSYVLDQMLKHKDLTGVTEEEIDKARNEPLVYTSKEININAPHFVFYVKQLLADEFGLERVEQGGLKVTTTLDLSIQKIAEEEVRNGIRNLGKKWNVNNGALVSIDPRSGDIIAMVGSVDYNKTNDKRIDGNVNVTISPRQMGSSVKPYTYLTAFNQGYGPWLLVPDVKGLNFGNYKLENWDNKYSGLLTARQGLLQSRNIPAVYTMQLVGIDNFIKTAETLGITTLTHRDQYGLSLTLGTAEMSLVEHAGAFTVFANEGIKKDIRSILKVEDSKGNVLLEKKENKGKRVWDEREIYALNWILCDLGGFRDQPNDKYYYYNGRRAYCGKTGTTNGPKDLVSIMYSKSLLTAVWSGNNNNIETPGAWSTTVPLPIASSFMNRVASKYKPVGFSRPSGIIATSVCADTGNMASKDSNCKKVPSIYISGKAPKPDKRTAVEVCKVNKKKPTNLESAKKYGLTTTVYVIEKQLENKLQQAYYEKYLSSIKGSSALFKEPESADCPLPLGPGDAPIVDILTPASGATIAKNSTVTIKVDPRAKGNVTSVDLYFDGDKIQTINAAPYEYGYNIPNSTSVGTHVIKAVVHDDEGKTGESQINVSIISNGITVSISSPTNGASFIVQPINITAALSDDDVEKVQFVITKNGGGFSTTLEDNSVAGGWSVSWNDGTLPGVNTYYSVKAVAIKGGNNYESSSITIKY</sequence>
<dbReference type="GO" id="GO:0008955">
    <property type="term" value="F:peptidoglycan glycosyltransferase activity"/>
    <property type="evidence" value="ECO:0007669"/>
    <property type="project" value="UniProtKB-EC"/>
</dbReference>
<keyword evidence="9" id="KW-0472">Membrane</keyword>
<keyword evidence="5" id="KW-0378">Hydrolase</keyword>
<gene>
    <name evidence="12" type="ORF">UT34_C0001G0235</name>
</gene>
<dbReference type="Pfam" id="PF17957">
    <property type="entry name" value="Big_7"/>
    <property type="match status" value="2"/>
</dbReference>
<evidence type="ECO:0000256" key="2">
    <source>
        <dbReference type="ARBA" id="ARBA00022670"/>
    </source>
</evidence>
<feature type="transmembrane region" description="Helical" evidence="9">
    <location>
        <begin position="69"/>
        <end position="92"/>
    </location>
</feature>
<keyword evidence="1" id="KW-0121">Carboxypeptidase</keyword>